<dbReference type="Pfam" id="PF00155">
    <property type="entry name" value="Aminotran_1_2"/>
    <property type="match status" value="1"/>
</dbReference>
<dbReference type="PANTHER" id="PTHR43525:SF1">
    <property type="entry name" value="PROTEIN MALY"/>
    <property type="match status" value="1"/>
</dbReference>
<evidence type="ECO:0000256" key="4">
    <source>
        <dbReference type="ARBA" id="ARBA00023239"/>
    </source>
</evidence>
<evidence type="ECO:0000313" key="7">
    <source>
        <dbReference type="EMBL" id="MEQ1406875.1"/>
    </source>
</evidence>
<evidence type="ECO:0000313" key="8">
    <source>
        <dbReference type="Proteomes" id="UP001496627"/>
    </source>
</evidence>
<dbReference type="EC" id="4.4.1.13" evidence="2"/>
<evidence type="ECO:0000256" key="1">
    <source>
        <dbReference type="ARBA" id="ARBA00001933"/>
    </source>
</evidence>
<keyword evidence="8" id="KW-1185">Reference proteome</keyword>
<dbReference type="InterPro" id="IPR015422">
    <property type="entry name" value="PyrdxlP-dep_Trfase_small"/>
</dbReference>
<keyword evidence="3" id="KW-0663">Pyridoxal phosphate</keyword>
<name>A0ABV0M4U0_9HYPH</name>
<dbReference type="InterPro" id="IPR015424">
    <property type="entry name" value="PyrdxlP-dep_Trfase"/>
</dbReference>
<proteinExistence type="inferred from homology"/>
<accession>A0ABV0M4U0</accession>
<sequence length="402" mass="45050">MDSETVIFAAETGSFEMRKPELLERRNAKWRQYPSDVIPAFVADMDFRIAPAIQRAIQHSVEAFDYGYPMRDGGKADRAVASAFVNRMKNVCGWDVAEAQVLVLADLVQAIYASVMAFSDPGDGVIVQMPSYPPFRDAIATTGRTCVPLTMQATDRSYVFDLEALEATVDANTKIFMLCNPQNPTGRAFTRDELLEVLAFVEKHDLIVISDEIHSDLVYHGTRHIPFASLSPSAAARTVTLNSATKSFNIPGLRCAVAYFGTEELMQRFHKRIPVRLIGSVNSIGIDATVAAWTEAQPWLDEVLNHLKEMRDHVVATLRREIPGIRFQVPDATYLIWLDCSDLGIEGSAFDFFLERARIGFSPGEAFHPECEKFVRMNFATSKPILDEMLDRMITAVRSNRR</sequence>
<dbReference type="Proteomes" id="UP001496627">
    <property type="component" value="Unassembled WGS sequence"/>
</dbReference>
<dbReference type="InterPro" id="IPR015421">
    <property type="entry name" value="PyrdxlP-dep_Trfase_major"/>
</dbReference>
<dbReference type="InterPro" id="IPR051798">
    <property type="entry name" value="Class-II_PLP-Dep_Aminotrans"/>
</dbReference>
<evidence type="ECO:0000256" key="3">
    <source>
        <dbReference type="ARBA" id="ARBA00022898"/>
    </source>
</evidence>
<organism evidence="7 8">
    <name type="scientific">Neorhizobium phenanthreniclasticum</name>
    <dbReference type="NCBI Taxonomy" id="3157917"/>
    <lineage>
        <taxon>Bacteria</taxon>
        <taxon>Pseudomonadati</taxon>
        <taxon>Pseudomonadota</taxon>
        <taxon>Alphaproteobacteria</taxon>
        <taxon>Hyphomicrobiales</taxon>
        <taxon>Rhizobiaceae</taxon>
        <taxon>Rhizobium/Agrobacterium group</taxon>
        <taxon>Neorhizobium</taxon>
    </lineage>
</organism>
<dbReference type="Gene3D" id="3.40.640.10">
    <property type="entry name" value="Type I PLP-dependent aspartate aminotransferase-like (Major domain)"/>
    <property type="match status" value="1"/>
</dbReference>
<dbReference type="EMBL" id="JBEAAL010000014">
    <property type="protein sequence ID" value="MEQ1406875.1"/>
    <property type="molecule type" value="Genomic_DNA"/>
</dbReference>
<feature type="domain" description="Aminotransferase class I/classII large" evidence="6">
    <location>
        <begin position="97"/>
        <end position="391"/>
    </location>
</feature>
<evidence type="ECO:0000259" key="6">
    <source>
        <dbReference type="Pfam" id="PF00155"/>
    </source>
</evidence>
<evidence type="ECO:0000256" key="5">
    <source>
        <dbReference type="ARBA" id="ARBA00037974"/>
    </source>
</evidence>
<reference evidence="7 8" key="1">
    <citation type="submission" date="2024-05" db="EMBL/GenBank/DDBJ databases">
        <title>Neorhizobium sp. Rsf11, a plant growth promoting and heavy metal resistant PAH-degrader.</title>
        <authorList>
            <person name="Golubev S.N."/>
            <person name="Muratova A.Y."/>
            <person name="Markelova M.I."/>
        </authorList>
    </citation>
    <scope>NUCLEOTIDE SEQUENCE [LARGE SCALE GENOMIC DNA]</scope>
    <source>
        <strain evidence="7 8">Rsf11</strain>
    </source>
</reference>
<dbReference type="InterPro" id="IPR004839">
    <property type="entry name" value="Aminotransferase_I/II_large"/>
</dbReference>
<dbReference type="CDD" id="cd00609">
    <property type="entry name" value="AAT_like"/>
    <property type="match status" value="1"/>
</dbReference>
<dbReference type="InterPro" id="IPR027619">
    <property type="entry name" value="C-S_lyase_PatB-like"/>
</dbReference>
<dbReference type="GO" id="GO:0016829">
    <property type="term" value="F:lyase activity"/>
    <property type="evidence" value="ECO:0007669"/>
    <property type="project" value="UniProtKB-KW"/>
</dbReference>
<dbReference type="RefSeq" id="WP_348863578.1">
    <property type="nucleotide sequence ID" value="NZ_JBEAAL010000014.1"/>
</dbReference>
<protein>
    <recommendedName>
        <fullName evidence="2">cysteine-S-conjugate beta-lyase</fullName>
        <ecNumber evidence="2">4.4.1.13</ecNumber>
    </recommendedName>
</protein>
<comment type="caution">
    <text evidence="7">The sequence shown here is derived from an EMBL/GenBank/DDBJ whole genome shotgun (WGS) entry which is preliminary data.</text>
</comment>
<dbReference type="PANTHER" id="PTHR43525">
    <property type="entry name" value="PROTEIN MALY"/>
    <property type="match status" value="1"/>
</dbReference>
<evidence type="ECO:0000256" key="2">
    <source>
        <dbReference type="ARBA" id="ARBA00012224"/>
    </source>
</evidence>
<comment type="cofactor">
    <cofactor evidence="1">
        <name>pyridoxal 5'-phosphate</name>
        <dbReference type="ChEBI" id="CHEBI:597326"/>
    </cofactor>
</comment>
<comment type="similarity">
    <text evidence="5">Belongs to the class-II pyridoxal-phosphate-dependent aminotransferase family. MalY/PatB cystathionine beta-lyase subfamily.</text>
</comment>
<dbReference type="Gene3D" id="3.90.1150.10">
    <property type="entry name" value="Aspartate Aminotransferase, domain 1"/>
    <property type="match status" value="1"/>
</dbReference>
<dbReference type="SUPFAM" id="SSF53383">
    <property type="entry name" value="PLP-dependent transferases"/>
    <property type="match status" value="1"/>
</dbReference>
<dbReference type="NCBIfam" id="TIGR04350">
    <property type="entry name" value="C_S_lyase_PatB"/>
    <property type="match status" value="1"/>
</dbReference>
<keyword evidence="4 7" id="KW-0456">Lyase</keyword>
<gene>
    <name evidence="7" type="ORF">ABK249_18250</name>
</gene>